<organism evidence="2 3">
    <name type="scientific">Trachymyrmex cornetzi</name>
    <dbReference type="NCBI Taxonomy" id="471704"/>
    <lineage>
        <taxon>Eukaryota</taxon>
        <taxon>Metazoa</taxon>
        <taxon>Ecdysozoa</taxon>
        <taxon>Arthropoda</taxon>
        <taxon>Hexapoda</taxon>
        <taxon>Insecta</taxon>
        <taxon>Pterygota</taxon>
        <taxon>Neoptera</taxon>
        <taxon>Endopterygota</taxon>
        <taxon>Hymenoptera</taxon>
        <taxon>Apocrita</taxon>
        <taxon>Aculeata</taxon>
        <taxon>Formicoidea</taxon>
        <taxon>Formicidae</taxon>
        <taxon>Myrmicinae</taxon>
        <taxon>Trachymyrmex</taxon>
    </lineage>
</organism>
<reference evidence="2 3" key="1">
    <citation type="submission" date="2015-09" db="EMBL/GenBank/DDBJ databases">
        <title>Trachymyrmex cornetzi WGS genome.</title>
        <authorList>
            <person name="Nygaard S."/>
            <person name="Hu H."/>
            <person name="Boomsma J."/>
            <person name="Zhang G."/>
        </authorList>
    </citation>
    <scope>NUCLEOTIDE SEQUENCE [LARGE SCALE GENOMIC DNA]</scope>
    <source>
        <strain evidence="2">Tcor2-1</strain>
        <tissue evidence="2">Whole body</tissue>
    </source>
</reference>
<dbReference type="EMBL" id="KQ981019">
    <property type="protein sequence ID" value="KYN10254.1"/>
    <property type="molecule type" value="Genomic_DNA"/>
</dbReference>
<accession>A0A151ITB3</accession>
<evidence type="ECO:0000256" key="1">
    <source>
        <dbReference type="SAM" id="MobiDB-lite"/>
    </source>
</evidence>
<protein>
    <submittedName>
        <fullName evidence="2">Uncharacterized protein</fullName>
    </submittedName>
</protein>
<evidence type="ECO:0000313" key="3">
    <source>
        <dbReference type="Proteomes" id="UP000078492"/>
    </source>
</evidence>
<dbReference type="Proteomes" id="UP000078492">
    <property type="component" value="Unassembled WGS sequence"/>
</dbReference>
<proteinExistence type="predicted"/>
<evidence type="ECO:0000313" key="2">
    <source>
        <dbReference type="EMBL" id="KYN10254.1"/>
    </source>
</evidence>
<feature type="compositionally biased region" description="Basic and acidic residues" evidence="1">
    <location>
        <begin position="56"/>
        <end position="86"/>
    </location>
</feature>
<sequence length="86" mass="9427">MVILGWRSGVTANIARTLRYRVATRLQNVAVAVAVDGVDVVVVLVAASQLYNQREQSAREASRGEGGEKDEREKESVAELRQERSG</sequence>
<feature type="region of interest" description="Disordered" evidence="1">
    <location>
        <begin position="53"/>
        <end position="86"/>
    </location>
</feature>
<keyword evidence="3" id="KW-1185">Reference proteome</keyword>
<gene>
    <name evidence="2" type="ORF">ALC57_17628</name>
</gene>
<name>A0A151ITB3_9HYME</name>
<dbReference type="AlphaFoldDB" id="A0A151ITB3"/>